<gene>
    <name evidence="2" type="ORF">BON30_23225</name>
</gene>
<sequence length="126" mass="13424">MQRQTESSSSGGMGRRTALLLLGTLVGINMGVAGDLLAGDYPVSFKDVAAALVLSPFMVTCGGVHVARGSLSTLFMVGGFLFWPVYALLARGWLKSGKPWVLMVTVLWCAQGFFKVVLRSLVILSV</sequence>
<comment type="caution">
    <text evidence="2">The sequence shown here is derived from an EMBL/GenBank/DDBJ whole genome shotgun (WGS) entry which is preliminary data.</text>
</comment>
<dbReference type="Proteomes" id="UP000182229">
    <property type="component" value="Unassembled WGS sequence"/>
</dbReference>
<keyword evidence="1" id="KW-0812">Transmembrane</keyword>
<feature type="transmembrane region" description="Helical" evidence="1">
    <location>
        <begin position="100"/>
        <end position="118"/>
    </location>
</feature>
<dbReference type="AlphaFoldDB" id="A0A1L9B739"/>
<feature type="transmembrane region" description="Helical" evidence="1">
    <location>
        <begin position="48"/>
        <end position="67"/>
    </location>
</feature>
<feature type="transmembrane region" description="Helical" evidence="1">
    <location>
        <begin position="74"/>
        <end position="94"/>
    </location>
</feature>
<keyword evidence="3" id="KW-1185">Reference proteome</keyword>
<evidence type="ECO:0000313" key="2">
    <source>
        <dbReference type="EMBL" id="OJH38079.1"/>
    </source>
</evidence>
<dbReference type="RefSeq" id="WP_222841974.1">
    <property type="nucleotide sequence ID" value="NZ_MPIN01000006.1"/>
</dbReference>
<name>A0A1L9B739_9BACT</name>
<reference evidence="3" key="1">
    <citation type="submission" date="2016-11" db="EMBL/GenBank/DDBJ databases">
        <authorList>
            <person name="Shukria A."/>
            <person name="Stevens D.C."/>
        </authorList>
    </citation>
    <scope>NUCLEOTIDE SEQUENCE [LARGE SCALE GENOMIC DNA]</scope>
    <source>
        <strain evidence="3">Cbfe23</strain>
    </source>
</reference>
<organism evidence="2 3">
    <name type="scientific">Cystobacter ferrugineus</name>
    <dbReference type="NCBI Taxonomy" id="83449"/>
    <lineage>
        <taxon>Bacteria</taxon>
        <taxon>Pseudomonadati</taxon>
        <taxon>Myxococcota</taxon>
        <taxon>Myxococcia</taxon>
        <taxon>Myxococcales</taxon>
        <taxon>Cystobacterineae</taxon>
        <taxon>Archangiaceae</taxon>
        <taxon>Cystobacter</taxon>
    </lineage>
</organism>
<keyword evidence="1" id="KW-0472">Membrane</keyword>
<protein>
    <submittedName>
        <fullName evidence="2">Uncharacterized protein</fullName>
    </submittedName>
</protein>
<proteinExistence type="predicted"/>
<dbReference type="EMBL" id="MPIN01000006">
    <property type="protein sequence ID" value="OJH38079.1"/>
    <property type="molecule type" value="Genomic_DNA"/>
</dbReference>
<keyword evidence="1" id="KW-1133">Transmembrane helix</keyword>
<accession>A0A1L9B739</accession>
<reference evidence="2 3" key="2">
    <citation type="submission" date="2016-12" db="EMBL/GenBank/DDBJ databases">
        <title>Draft Genome Sequence of Cystobacter ferrugineus Strain Cbfe23.</title>
        <authorList>
            <person name="Akbar S."/>
            <person name="Dowd S.E."/>
            <person name="Stevens D.C."/>
        </authorList>
    </citation>
    <scope>NUCLEOTIDE SEQUENCE [LARGE SCALE GENOMIC DNA]</scope>
    <source>
        <strain evidence="2 3">Cbfe23</strain>
    </source>
</reference>
<evidence type="ECO:0000256" key="1">
    <source>
        <dbReference type="SAM" id="Phobius"/>
    </source>
</evidence>
<evidence type="ECO:0000313" key="3">
    <source>
        <dbReference type="Proteomes" id="UP000182229"/>
    </source>
</evidence>
<dbReference type="STRING" id="83449.BON30_23225"/>